<protein>
    <submittedName>
        <fullName evidence="4">Uncharacterized protein</fullName>
    </submittedName>
</protein>
<evidence type="ECO:0000256" key="3">
    <source>
        <dbReference type="ARBA" id="ARBA00023315"/>
    </source>
</evidence>
<dbReference type="InterPro" id="IPR050898">
    <property type="entry name" value="Plant_acyltransferase"/>
</dbReference>
<gene>
    <name evidence="4" type="ORF">A4U43_C03F4090</name>
</gene>
<proteinExistence type="inferred from homology"/>
<dbReference type="PANTHER" id="PTHR31147">
    <property type="entry name" value="ACYL TRANSFERASE 4"/>
    <property type="match status" value="1"/>
</dbReference>
<dbReference type="GO" id="GO:0016746">
    <property type="term" value="F:acyltransferase activity"/>
    <property type="evidence" value="ECO:0007669"/>
    <property type="project" value="UniProtKB-KW"/>
</dbReference>
<evidence type="ECO:0000256" key="1">
    <source>
        <dbReference type="ARBA" id="ARBA00009861"/>
    </source>
</evidence>
<name>A0A5P1F772_ASPOF</name>
<dbReference type="Proteomes" id="UP000243459">
    <property type="component" value="Chromosome 3"/>
</dbReference>
<organism evidence="4 5">
    <name type="scientific">Asparagus officinalis</name>
    <name type="common">Garden asparagus</name>
    <dbReference type="NCBI Taxonomy" id="4686"/>
    <lineage>
        <taxon>Eukaryota</taxon>
        <taxon>Viridiplantae</taxon>
        <taxon>Streptophyta</taxon>
        <taxon>Embryophyta</taxon>
        <taxon>Tracheophyta</taxon>
        <taxon>Spermatophyta</taxon>
        <taxon>Magnoliopsida</taxon>
        <taxon>Liliopsida</taxon>
        <taxon>Asparagales</taxon>
        <taxon>Asparagaceae</taxon>
        <taxon>Asparagoideae</taxon>
        <taxon>Asparagus</taxon>
    </lineage>
</organism>
<dbReference type="Gramene" id="ONK74226">
    <property type="protein sequence ID" value="ONK74226"/>
    <property type="gene ID" value="A4U43_C03F4090"/>
</dbReference>
<sequence length="162" mass="17912">MVQDAKRRTIDRCSACLSHGFDKEALEIELSYLTLGVSDWRRLGVYDVDYGWGAPMHIMAHRRDLDSPVGVCEILWSPVFEGGVRLWTHSVWKKHLSKGRSGGTEPKEVSDSAANGCKAAAATGIKASGRRIGSTGRQLDFIGKERRWLAFGGHVDKEREAA</sequence>
<reference evidence="5" key="1">
    <citation type="journal article" date="2017" name="Nat. Commun.">
        <title>The asparagus genome sheds light on the origin and evolution of a young Y chromosome.</title>
        <authorList>
            <person name="Harkess A."/>
            <person name="Zhou J."/>
            <person name="Xu C."/>
            <person name="Bowers J.E."/>
            <person name="Van der Hulst R."/>
            <person name="Ayyampalayam S."/>
            <person name="Mercati F."/>
            <person name="Riccardi P."/>
            <person name="McKain M.R."/>
            <person name="Kakrana A."/>
            <person name="Tang H."/>
            <person name="Ray J."/>
            <person name="Groenendijk J."/>
            <person name="Arikit S."/>
            <person name="Mathioni S.M."/>
            <person name="Nakano M."/>
            <person name="Shan H."/>
            <person name="Telgmann-Rauber A."/>
            <person name="Kanno A."/>
            <person name="Yue Z."/>
            <person name="Chen H."/>
            <person name="Li W."/>
            <person name="Chen Y."/>
            <person name="Xu X."/>
            <person name="Zhang Y."/>
            <person name="Luo S."/>
            <person name="Chen H."/>
            <person name="Gao J."/>
            <person name="Mao Z."/>
            <person name="Pires J.C."/>
            <person name="Luo M."/>
            <person name="Kudrna D."/>
            <person name="Wing R.A."/>
            <person name="Meyers B.C."/>
            <person name="Yi K."/>
            <person name="Kong H."/>
            <person name="Lavrijsen P."/>
            <person name="Sunseri F."/>
            <person name="Falavigna A."/>
            <person name="Ye Y."/>
            <person name="Leebens-Mack J.H."/>
            <person name="Chen G."/>
        </authorList>
    </citation>
    <scope>NUCLEOTIDE SEQUENCE [LARGE SCALE GENOMIC DNA]</scope>
    <source>
        <strain evidence="5">cv. DH0086</strain>
    </source>
</reference>
<evidence type="ECO:0000313" key="5">
    <source>
        <dbReference type="Proteomes" id="UP000243459"/>
    </source>
</evidence>
<dbReference type="PANTHER" id="PTHR31147:SF1">
    <property type="entry name" value="ACYL TRANSFERASE 4"/>
    <property type="match status" value="1"/>
</dbReference>
<keyword evidence="2" id="KW-0808">Transferase</keyword>
<dbReference type="Pfam" id="PF02458">
    <property type="entry name" value="Transferase"/>
    <property type="match status" value="1"/>
</dbReference>
<dbReference type="AlphaFoldDB" id="A0A5P1F772"/>
<dbReference type="InterPro" id="IPR023213">
    <property type="entry name" value="CAT-like_dom_sf"/>
</dbReference>
<accession>A0A5P1F772</accession>
<keyword evidence="5" id="KW-1185">Reference proteome</keyword>
<evidence type="ECO:0000256" key="2">
    <source>
        <dbReference type="ARBA" id="ARBA00022679"/>
    </source>
</evidence>
<dbReference type="Gene3D" id="3.30.559.10">
    <property type="entry name" value="Chloramphenicol acetyltransferase-like domain"/>
    <property type="match status" value="1"/>
</dbReference>
<keyword evidence="3" id="KW-0012">Acyltransferase</keyword>
<dbReference type="EMBL" id="CM007383">
    <property type="protein sequence ID" value="ONK74226.1"/>
    <property type="molecule type" value="Genomic_DNA"/>
</dbReference>
<evidence type="ECO:0000313" key="4">
    <source>
        <dbReference type="EMBL" id="ONK74226.1"/>
    </source>
</evidence>
<comment type="similarity">
    <text evidence="1">Belongs to the plant acyltransferase family.</text>
</comment>